<sequence>MLSKPWNAAIAMDTRRRGAVQNAEATRFEVSSPKGRGFLLRLPSAAAPGQVWWKIQRRSMPRVREERAFGDDLLGKLRRAVAEGNLGATLLQDIGRSTKKLQQVLAMLREQKQANLVYAALEAIREDGGMQLNQSNYAFGSSTCARASRWQQALQLFEAMPTAKIQPDVISYSVAISACEKGRAMAASIEVV</sequence>
<evidence type="ECO:0000313" key="1">
    <source>
        <dbReference type="EMBL" id="CAK9046121.1"/>
    </source>
</evidence>
<accession>A0ABP0M3R3</accession>
<reference evidence="1 2" key="1">
    <citation type="submission" date="2024-02" db="EMBL/GenBank/DDBJ databases">
        <authorList>
            <person name="Chen Y."/>
            <person name="Shah S."/>
            <person name="Dougan E. K."/>
            <person name="Thang M."/>
            <person name="Chan C."/>
        </authorList>
    </citation>
    <scope>NUCLEOTIDE SEQUENCE [LARGE SCALE GENOMIC DNA]</scope>
</reference>
<keyword evidence="2" id="KW-1185">Reference proteome</keyword>
<comment type="caution">
    <text evidence="1">The sequence shown here is derived from an EMBL/GenBank/DDBJ whole genome shotgun (WGS) entry which is preliminary data.</text>
</comment>
<dbReference type="Proteomes" id="UP001642484">
    <property type="component" value="Unassembled WGS sequence"/>
</dbReference>
<proteinExistence type="predicted"/>
<dbReference type="InterPro" id="IPR011990">
    <property type="entry name" value="TPR-like_helical_dom_sf"/>
</dbReference>
<evidence type="ECO:0000313" key="2">
    <source>
        <dbReference type="Proteomes" id="UP001642484"/>
    </source>
</evidence>
<evidence type="ECO:0008006" key="3">
    <source>
        <dbReference type="Google" id="ProtNLM"/>
    </source>
</evidence>
<gene>
    <name evidence="1" type="ORF">CCMP2556_LOCUS24006</name>
</gene>
<dbReference type="Gene3D" id="1.25.40.10">
    <property type="entry name" value="Tetratricopeptide repeat domain"/>
    <property type="match status" value="1"/>
</dbReference>
<dbReference type="EMBL" id="CAXAMN010015558">
    <property type="protein sequence ID" value="CAK9046121.1"/>
    <property type="molecule type" value="Genomic_DNA"/>
</dbReference>
<protein>
    <recommendedName>
        <fullName evidence="3">Pentatricopeptide repeat-containing protein</fullName>
    </recommendedName>
</protein>
<organism evidence="1 2">
    <name type="scientific">Durusdinium trenchii</name>
    <dbReference type="NCBI Taxonomy" id="1381693"/>
    <lineage>
        <taxon>Eukaryota</taxon>
        <taxon>Sar</taxon>
        <taxon>Alveolata</taxon>
        <taxon>Dinophyceae</taxon>
        <taxon>Suessiales</taxon>
        <taxon>Symbiodiniaceae</taxon>
        <taxon>Durusdinium</taxon>
    </lineage>
</organism>
<name>A0ABP0M3R3_9DINO</name>